<feature type="transmembrane region" description="Helical" evidence="5">
    <location>
        <begin position="274"/>
        <end position="297"/>
    </location>
</feature>
<evidence type="ECO:0000259" key="6">
    <source>
        <dbReference type="Pfam" id="PF12698"/>
    </source>
</evidence>
<evidence type="ECO:0000313" key="7">
    <source>
        <dbReference type="EMBL" id="SDU79031.1"/>
    </source>
</evidence>
<organism evidence="7 8">
    <name type="scientific">Arcanobacterium phocae</name>
    <dbReference type="NCBI Taxonomy" id="131112"/>
    <lineage>
        <taxon>Bacteria</taxon>
        <taxon>Bacillati</taxon>
        <taxon>Actinomycetota</taxon>
        <taxon>Actinomycetes</taxon>
        <taxon>Actinomycetales</taxon>
        <taxon>Actinomycetaceae</taxon>
        <taxon>Arcanobacterium</taxon>
    </lineage>
</organism>
<dbReference type="EMBL" id="LT629804">
    <property type="protein sequence ID" value="SDU79031.1"/>
    <property type="molecule type" value="Genomic_DNA"/>
</dbReference>
<dbReference type="GeneID" id="65344454"/>
<feature type="transmembrane region" description="Helical" evidence="5">
    <location>
        <begin position="309"/>
        <end position="331"/>
    </location>
</feature>
<dbReference type="RefSeq" id="WP_091279984.1">
    <property type="nucleotide sequence ID" value="NZ_LT629804.1"/>
</dbReference>
<feature type="transmembrane region" description="Helical" evidence="5">
    <location>
        <begin position="366"/>
        <end position="387"/>
    </location>
</feature>
<evidence type="ECO:0000256" key="4">
    <source>
        <dbReference type="ARBA" id="ARBA00023136"/>
    </source>
</evidence>
<evidence type="ECO:0000256" key="5">
    <source>
        <dbReference type="SAM" id="Phobius"/>
    </source>
</evidence>
<keyword evidence="8" id="KW-1185">Reference proteome</keyword>
<dbReference type="STRING" id="131112.SAMN04489737_0712"/>
<dbReference type="GO" id="GO:0016020">
    <property type="term" value="C:membrane"/>
    <property type="evidence" value="ECO:0007669"/>
    <property type="project" value="UniProtKB-SubCell"/>
</dbReference>
<feature type="transmembrane region" description="Helical" evidence="5">
    <location>
        <begin position="233"/>
        <end position="254"/>
    </location>
</feature>
<dbReference type="InterPro" id="IPR013525">
    <property type="entry name" value="ABC2_TM"/>
</dbReference>
<comment type="subcellular location">
    <subcellularLocation>
        <location evidence="1">Membrane</location>
        <topology evidence="1">Multi-pass membrane protein</topology>
    </subcellularLocation>
</comment>
<dbReference type="OrthoDB" id="3268959at2"/>
<keyword evidence="3 5" id="KW-1133">Transmembrane helix</keyword>
<evidence type="ECO:0000313" key="8">
    <source>
        <dbReference type="Proteomes" id="UP000214355"/>
    </source>
</evidence>
<keyword evidence="2 5" id="KW-0812">Transmembrane</keyword>
<feature type="domain" description="ABC-2 type transporter transmembrane" evidence="6">
    <location>
        <begin position="22"/>
        <end position="376"/>
    </location>
</feature>
<feature type="transmembrane region" description="Helical" evidence="5">
    <location>
        <begin position="184"/>
        <end position="212"/>
    </location>
</feature>
<feature type="transmembrane region" description="Helical" evidence="5">
    <location>
        <begin position="21"/>
        <end position="41"/>
    </location>
</feature>
<sequence length="408" mass="42797">MLGLIIKREMTALLQTRSNQISFVVMLVLIFGGGIIANLVMSGDDDSAAPETSYVVGVEKSAADAAEFIQAALPATSTESIGDGEGEEWLTDAVEAQADDENTDITYAVVGGTPAEPTVIFPNSSAISGNFGEAVNRGVTFWIASENSTLTPDEAASAITGADGANVRVLDLSSDDNLIASNPVGYFTALGVVILLATVILGGLATISTGVVEEKSSRVVEIILASVKPRTLLLGKILGIGTVIIGQVACYIVATFISLKIAGVSLPLLNLSSLAVWTILWSIVGFFTFSLIAGALAATVSRQEDLAPITGTLTMLTFIPIYGGFFLISAMPDATITKVLSYIPFMSSFMMPIRQSFGISSPTEQIIAFVLGVVAIPLLAAFAGKLYRNSVLHSGKRMSIKQAWKQSK</sequence>
<evidence type="ECO:0000256" key="3">
    <source>
        <dbReference type="ARBA" id="ARBA00022989"/>
    </source>
</evidence>
<reference evidence="8" key="1">
    <citation type="submission" date="2016-10" db="EMBL/GenBank/DDBJ databases">
        <authorList>
            <person name="Varghese N."/>
            <person name="Submissions S."/>
        </authorList>
    </citation>
    <scope>NUCLEOTIDE SEQUENCE [LARGE SCALE GENOMIC DNA]</scope>
    <source>
        <strain evidence="8">DSM 10002</strain>
    </source>
</reference>
<proteinExistence type="predicted"/>
<dbReference type="Proteomes" id="UP000214355">
    <property type="component" value="Chromosome I"/>
</dbReference>
<gene>
    <name evidence="7" type="ORF">SAMN04489737_0712</name>
</gene>
<evidence type="ECO:0000256" key="1">
    <source>
        <dbReference type="ARBA" id="ARBA00004141"/>
    </source>
</evidence>
<keyword evidence="4 5" id="KW-0472">Membrane</keyword>
<name>A0A1H2LEM1_9ACTO</name>
<dbReference type="Pfam" id="PF12698">
    <property type="entry name" value="ABC2_membrane_3"/>
    <property type="match status" value="1"/>
</dbReference>
<dbReference type="AlphaFoldDB" id="A0A1H2LEM1"/>
<dbReference type="GO" id="GO:0140359">
    <property type="term" value="F:ABC-type transporter activity"/>
    <property type="evidence" value="ECO:0007669"/>
    <property type="project" value="InterPro"/>
</dbReference>
<evidence type="ECO:0000256" key="2">
    <source>
        <dbReference type="ARBA" id="ARBA00022692"/>
    </source>
</evidence>
<accession>A0A1H2LEM1</accession>
<protein>
    <submittedName>
        <fullName evidence="7">ABC-2 type transport system permease protein</fullName>
    </submittedName>
</protein>